<dbReference type="InterPro" id="IPR045664">
    <property type="entry name" value="DUF6387"/>
</dbReference>
<proteinExistence type="predicted"/>
<evidence type="ECO:0000313" key="1">
    <source>
        <dbReference type="EMBL" id="QTL41123.1"/>
    </source>
</evidence>
<dbReference type="Proteomes" id="UP000665047">
    <property type="component" value="Chromosome"/>
</dbReference>
<sequence>MTKATKKDLPWFSLDNYAFLEDLTLENLIEELVLRNFLFTLIEDYESSDYDEYEIKFERIFNGDPNITTPNQEEREVDEAIEYVNSQAPSLRNLYGELPSLPSKNGS</sequence>
<keyword evidence="2" id="KW-1185">Reference proteome</keyword>
<gene>
    <name evidence="1" type="ORF">HGO23_07350</name>
</gene>
<organism evidence="1 2">
    <name type="scientific">Xenorhabdus budapestensis</name>
    <dbReference type="NCBI Taxonomy" id="290110"/>
    <lineage>
        <taxon>Bacteria</taxon>
        <taxon>Pseudomonadati</taxon>
        <taxon>Pseudomonadota</taxon>
        <taxon>Gammaproteobacteria</taxon>
        <taxon>Enterobacterales</taxon>
        <taxon>Morganellaceae</taxon>
        <taxon>Xenorhabdus</taxon>
    </lineage>
</organism>
<accession>A0ABX7VKK7</accession>
<reference evidence="1 2" key="1">
    <citation type="submission" date="2021-03" db="EMBL/GenBank/DDBJ databases">
        <title>Complete Genome Sequence Data of Xenorhabdus budapestensis strain C72, a Candidate Biological Control Agent, from China.</title>
        <authorList>
            <person name="LI B."/>
            <person name="WANG S."/>
            <person name="QIU D."/>
        </authorList>
    </citation>
    <scope>NUCLEOTIDE SEQUENCE [LARGE SCALE GENOMIC DNA]</scope>
    <source>
        <strain evidence="1 2">C-7-2</strain>
    </source>
</reference>
<dbReference type="Pfam" id="PF19924">
    <property type="entry name" value="DUF6387"/>
    <property type="match status" value="1"/>
</dbReference>
<evidence type="ECO:0000313" key="2">
    <source>
        <dbReference type="Proteomes" id="UP000665047"/>
    </source>
</evidence>
<dbReference type="EMBL" id="CP072455">
    <property type="protein sequence ID" value="QTL41123.1"/>
    <property type="molecule type" value="Genomic_DNA"/>
</dbReference>
<name>A0ABX7VKK7_XENBU</name>
<dbReference type="RefSeq" id="WP_209028433.1">
    <property type="nucleotide sequence ID" value="NZ_CP072455.1"/>
</dbReference>
<protein>
    <submittedName>
        <fullName evidence="1">Uncharacterized protein</fullName>
    </submittedName>
</protein>